<dbReference type="PANTHER" id="PTHR19353:SF73">
    <property type="entry name" value="FATTY ACID DESATURASE"/>
    <property type="match status" value="1"/>
</dbReference>
<dbReference type="Pfam" id="PF00487">
    <property type="entry name" value="FA_desaturase"/>
    <property type="match status" value="1"/>
</dbReference>
<sequence length="337" mass="38394">MDKSAMPNPRELARTLAEFRTPGVGRSIWEVASTLAPFAGLMTIMLFAVEAGYYAAFALTPFAGMLLLRLFIIQHDCGHGSFFKSKATNKWLGRTLGVFTLTPYDCWRRSHELHHASTGNLDRRGFGDVDTLTVREYRALGRMGRIWYRIYRHPLFLMGFGPAYLFLLRHRLPIGLMKAGWTYWISALLTNAVTAGLLVTLGLLFGASVTAMVFLPVLLTAASVGVWLFYVQHQFEDTSWDKREDWDYHASAIEGSSYLHLPAVMNWFTGNISIHHIHHLVSRIPFYRLPAALKAHPELAEFNRVSVRDAFGTMWLALWDEDNRKLVTFREAKRLTP</sequence>
<keyword evidence="4" id="KW-1185">Reference proteome</keyword>
<dbReference type="OrthoDB" id="9792534at2"/>
<dbReference type="InterPro" id="IPR012171">
    <property type="entry name" value="Fatty_acid_desaturase"/>
</dbReference>
<reference evidence="3 4" key="1">
    <citation type="submission" date="2014-04" db="EMBL/GenBank/DDBJ databases">
        <title>A comprehensive comparison of genomes of Erythrobacter spp. strains.</title>
        <authorList>
            <person name="Zheng Q."/>
        </authorList>
    </citation>
    <scope>NUCLEOTIDE SEQUENCE [LARGE SCALE GENOMIC DNA]</scope>
    <source>
        <strain evidence="3 4">DSM 6997</strain>
    </source>
</reference>
<evidence type="ECO:0000256" key="1">
    <source>
        <dbReference type="SAM" id="Phobius"/>
    </source>
</evidence>
<feature type="transmembrane region" description="Helical" evidence="1">
    <location>
        <begin position="28"/>
        <end position="47"/>
    </location>
</feature>
<feature type="transmembrane region" description="Helical" evidence="1">
    <location>
        <begin position="53"/>
        <end position="72"/>
    </location>
</feature>
<feature type="transmembrane region" description="Helical" evidence="1">
    <location>
        <begin position="212"/>
        <end position="230"/>
    </location>
</feature>
<evidence type="ECO:0000259" key="2">
    <source>
        <dbReference type="Pfam" id="PF00487"/>
    </source>
</evidence>
<keyword evidence="1" id="KW-1133">Transmembrane helix</keyword>
<evidence type="ECO:0000313" key="3">
    <source>
        <dbReference type="EMBL" id="KEO88521.1"/>
    </source>
</evidence>
<feature type="transmembrane region" description="Helical" evidence="1">
    <location>
        <begin position="150"/>
        <end position="169"/>
    </location>
</feature>
<dbReference type="GO" id="GO:0016717">
    <property type="term" value="F:oxidoreductase activity, acting on paired donors, with oxidation of a pair of donors resulting in the reduction of molecular oxygen to two molecules of water"/>
    <property type="evidence" value="ECO:0007669"/>
    <property type="project" value="TreeGrafter"/>
</dbReference>
<protein>
    <submittedName>
        <fullName evidence="3">Fatty acid desaturase</fullName>
    </submittedName>
</protein>
<dbReference type="PANTHER" id="PTHR19353">
    <property type="entry name" value="FATTY ACID DESATURASE 2"/>
    <property type="match status" value="1"/>
</dbReference>
<feature type="transmembrane region" description="Helical" evidence="1">
    <location>
        <begin position="181"/>
        <end position="205"/>
    </location>
</feature>
<dbReference type="GO" id="GO:0006629">
    <property type="term" value="P:lipid metabolic process"/>
    <property type="evidence" value="ECO:0007669"/>
    <property type="project" value="InterPro"/>
</dbReference>
<dbReference type="RefSeq" id="WP_034962047.1">
    <property type="nucleotide sequence ID" value="NZ_JMIW01000009.1"/>
</dbReference>
<evidence type="ECO:0000313" key="4">
    <source>
        <dbReference type="Proteomes" id="UP000027647"/>
    </source>
</evidence>
<dbReference type="STRING" id="1044.EH31_16300"/>
<comment type="caution">
    <text evidence="3">The sequence shown here is derived from an EMBL/GenBank/DDBJ whole genome shotgun (WGS) entry which is preliminary data.</text>
</comment>
<dbReference type="eggNOG" id="COG3239">
    <property type="taxonomic scope" value="Bacteria"/>
</dbReference>
<dbReference type="InterPro" id="IPR005804">
    <property type="entry name" value="FA_desaturase_dom"/>
</dbReference>
<dbReference type="Proteomes" id="UP000027647">
    <property type="component" value="Unassembled WGS sequence"/>
</dbReference>
<name>A0A074M227_ERYLO</name>
<dbReference type="CDD" id="cd03507">
    <property type="entry name" value="Delta12-FADS-like"/>
    <property type="match status" value="1"/>
</dbReference>
<keyword evidence="1" id="KW-0472">Membrane</keyword>
<dbReference type="EMBL" id="JMIW01000009">
    <property type="protein sequence ID" value="KEO88521.1"/>
    <property type="molecule type" value="Genomic_DNA"/>
</dbReference>
<dbReference type="GO" id="GO:0016020">
    <property type="term" value="C:membrane"/>
    <property type="evidence" value="ECO:0007669"/>
    <property type="project" value="TreeGrafter"/>
</dbReference>
<dbReference type="AlphaFoldDB" id="A0A074M227"/>
<organism evidence="3 4">
    <name type="scientific">Erythrobacter longus</name>
    <dbReference type="NCBI Taxonomy" id="1044"/>
    <lineage>
        <taxon>Bacteria</taxon>
        <taxon>Pseudomonadati</taxon>
        <taxon>Pseudomonadota</taxon>
        <taxon>Alphaproteobacteria</taxon>
        <taxon>Sphingomonadales</taxon>
        <taxon>Erythrobacteraceae</taxon>
        <taxon>Erythrobacter/Porphyrobacter group</taxon>
        <taxon>Erythrobacter</taxon>
    </lineage>
</organism>
<proteinExistence type="predicted"/>
<feature type="domain" description="Fatty acid desaturase" evidence="2">
    <location>
        <begin position="55"/>
        <end position="307"/>
    </location>
</feature>
<accession>A0A074M227</accession>
<keyword evidence="1" id="KW-0812">Transmembrane</keyword>
<gene>
    <name evidence="3" type="ORF">EH31_16300</name>
</gene>